<name>A0A1G2HUJ1_9BACT</name>
<reference evidence="2 3" key="1">
    <citation type="journal article" date="2016" name="Nat. Commun.">
        <title>Thousands of microbial genomes shed light on interconnected biogeochemical processes in an aquifer system.</title>
        <authorList>
            <person name="Anantharaman K."/>
            <person name="Brown C.T."/>
            <person name="Hug L.A."/>
            <person name="Sharon I."/>
            <person name="Castelle C.J."/>
            <person name="Probst A.J."/>
            <person name="Thomas B.C."/>
            <person name="Singh A."/>
            <person name="Wilkins M.J."/>
            <person name="Karaoz U."/>
            <person name="Brodie E.L."/>
            <person name="Williams K.H."/>
            <person name="Hubbard S.S."/>
            <person name="Banfield J.F."/>
        </authorList>
    </citation>
    <scope>NUCLEOTIDE SEQUENCE [LARGE SCALE GENOMIC DNA]</scope>
</reference>
<protein>
    <recommendedName>
        <fullName evidence="4">Plasmid stabilization protein</fullName>
    </recommendedName>
</protein>
<proteinExistence type="predicted"/>
<dbReference type="PANTHER" id="PTHR38813:SF1">
    <property type="entry name" value="TOXIN RELE1-RELATED"/>
    <property type="match status" value="1"/>
</dbReference>
<dbReference type="AlphaFoldDB" id="A0A1G2HUJ1"/>
<dbReference type="InterPro" id="IPR052747">
    <property type="entry name" value="TA_system_RelE_toxin"/>
</dbReference>
<gene>
    <name evidence="2" type="ORF">A3C58_00680</name>
</gene>
<organism evidence="2 3">
    <name type="scientific">Candidatus Staskawiczbacteria bacterium RIFCSPHIGHO2_02_FULL_34_10</name>
    <dbReference type="NCBI Taxonomy" id="1802205"/>
    <lineage>
        <taxon>Bacteria</taxon>
        <taxon>Candidatus Staskawicziibacteriota</taxon>
    </lineage>
</organism>
<dbReference type="SUPFAM" id="SSF143011">
    <property type="entry name" value="RelE-like"/>
    <property type="match status" value="1"/>
</dbReference>
<dbReference type="Gene3D" id="3.30.2310.20">
    <property type="entry name" value="RelE-like"/>
    <property type="match status" value="1"/>
</dbReference>
<dbReference type="PANTHER" id="PTHR38813">
    <property type="match status" value="1"/>
</dbReference>
<dbReference type="Pfam" id="PF05016">
    <property type="entry name" value="ParE_toxin"/>
    <property type="match status" value="1"/>
</dbReference>
<dbReference type="InterPro" id="IPR007712">
    <property type="entry name" value="RelE/ParE_toxin"/>
</dbReference>
<evidence type="ECO:0000313" key="3">
    <source>
        <dbReference type="Proteomes" id="UP000178380"/>
    </source>
</evidence>
<dbReference type="STRING" id="1802205.A3C58_00680"/>
<comment type="caution">
    <text evidence="2">The sequence shown here is derived from an EMBL/GenBank/DDBJ whole genome shotgun (WGS) entry which is preliminary data.</text>
</comment>
<dbReference type="EMBL" id="MHOR01000034">
    <property type="protein sequence ID" value="OGZ66135.1"/>
    <property type="molecule type" value="Genomic_DNA"/>
</dbReference>
<dbReference type="Proteomes" id="UP000178380">
    <property type="component" value="Unassembled WGS sequence"/>
</dbReference>
<keyword evidence="1" id="KW-1277">Toxin-antitoxin system</keyword>
<evidence type="ECO:0000256" key="1">
    <source>
        <dbReference type="ARBA" id="ARBA00022649"/>
    </source>
</evidence>
<accession>A0A1G2HUJ1</accession>
<evidence type="ECO:0000313" key="2">
    <source>
        <dbReference type="EMBL" id="OGZ66135.1"/>
    </source>
</evidence>
<dbReference type="InterPro" id="IPR035093">
    <property type="entry name" value="RelE/ParE_toxin_dom_sf"/>
</dbReference>
<evidence type="ECO:0008006" key="4">
    <source>
        <dbReference type="Google" id="ProtNLM"/>
    </source>
</evidence>
<sequence length="90" mass="11015">MKVFFKKSFLKDFRSLPEEIKKETKDICTVTFPQIKNLTEFKPHPLKKLKGFRNYYRIKIKNFRIGFKKINGEVVFMRVLHRKDIYKNFP</sequence>